<dbReference type="AlphaFoldDB" id="E3LJC0"/>
<dbReference type="InParanoid" id="E3LJC0"/>
<dbReference type="EMBL" id="DS268409">
    <property type="protein sequence ID" value="EFO95177.1"/>
    <property type="molecule type" value="Genomic_DNA"/>
</dbReference>
<dbReference type="InterPro" id="IPR055468">
    <property type="entry name" value="DUF7040"/>
</dbReference>
<dbReference type="Pfam" id="PF23051">
    <property type="entry name" value="DUF7040"/>
    <property type="match status" value="1"/>
</dbReference>
<dbReference type="OrthoDB" id="5793389at2759"/>
<reference evidence="5" key="1">
    <citation type="submission" date="2007-07" db="EMBL/GenBank/DDBJ databases">
        <title>PCAP assembly of the Caenorhabditis remanei genome.</title>
        <authorList>
            <consortium name="The Caenorhabditis remanei Sequencing Consortium"/>
            <person name="Wilson R.K."/>
        </authorList>
    </citation>
    <scope>NUCLEOTIDE SEQUENCE [LARGE SCALE GENOMIC DNA]</scope>
    <source>
        <strain evidence="5">PB4641</strain>
    </source>
</reference>
<dbReference type="Pfam" id="PF23045">
    <property type="entry name" value="DUF7037"/>
    <property type="match status" value="1"/>
</dbReference>
<dbReference type="OMA" id="NSICIDQ"/>
<dbReference type="GeneID" id="9820576"/>
<dbReference type="Pfam" id="PF23049">
    <property type="entry name" value="DUF7039"/>
    <property type="match status" value="1"/>
</dbReference>
<protein>
    <submittedName>
        <fullName evidence="5">Uncharacterized protein</fullName>
    </submittedName>
</protein>
<feature type="domain" description="DUF7039" evidence="3">
    <location>
        <begin position="193"/>
        <end position="299"/>
    </location>
</feature>
<feature type="domain" description="DUF7037" evidence="1">
    <location>
        <begin position="7"/>
        <end position="45"/>
    </location>
</feature>
<dbReference type="KEGG" id="crq:GCK72_019860"/>
<evidence type="ECO:0000313" key="6">
    <source>
        <dbReference type="Proteomes" id="UP000008281"/>
    </source>
</evidence>
<dbReference type="eggNOG" id="ENOG502RT6D">
    <property type="taxonomic scope" value="Eukaryota"/>
</dbReference>
<dbReference type="CTD" id="9820576"/>
<dbReference type="Proteomes" id="UP000008281">
    <property type="component" value="Unassembled WGS sequence"/>
</dbReference>
<accession>E3LJC0</accession>
<gene>
    <name evidence="5" type="ORF">CRE_09114</name>
</gene>
<feature type="domain" description="DUF7040" evidence="4">
    <location>
        <begin position="313"/>
        <end position="428"/>
    </location>
</feature>
<feature type="domain" description="DUF7038" evidence="2">
    <location>
        <begin position="67"/>
        <end position="160"/>
    </location>
</feature>
<name>E3LJC0_CAERE</name>
<evidence type="ECO:0000259" key="4">
    <source>
        <dbReference type="Pfam" id="PF23051"/>
    </source>
</evidence>
<dbReference type="RefSeq" id="XP_003116281.2">
    <property type="nucleotide sequence ID" value="XM_003116233.2"/>
</dbReference>
<dbReference type="HOGENOM" id="CLU_051409_0_0_1"/>
<dbReference type="InterPro" id="IPR055467">
    <property type="entry name" value="DUF7039"/>
</dbReference>
<sequence length="436" mass="50096">MTTEIISFGFSCELNDETVKIYTIEHGIVELKNTGDLELGVWYDLSEKSLEQRNKYENKQCDVWEEDGEVFARVLAIGPNSFFLDKDISQKYKYAVWNPFLKFLDDGDNLFKDKIRGDDVVEIVVTYAPWKNGNFKIVELIEEAPFEGSSYCRLTPWTLEQMARNMTEALLPKPNSICIDQFRRIQPMDVQVGVCIKAEAVNVAFPKTVKPALGVKPMCSYLFTPTLGLVRWCIREMKTTELTSSKAAVYNVNSDMFEVGKRLGKWFSFKLVEAKKYRSDESIRARALIRTTAGNVNEVQVVPKETRVVNGEVEIEASFLFDPKMFESEENSLIEDWNLRHQGLRTDTHFWDTNLGRVEVYPTESETIIRAIESHRLSLGPREAEKLEKEAIVVSVTSVVHVNFIRNFEKYPNHGIFVARRVNTICYLNGGNIIYQ</sequence>
<evidence type="ECO:0000259" key="3">
    <source>
        <dbReference type="Pfam" id="PF23049"/>
    </source>
</evidence>
<organism evidence="6">
    <name type="scientific">Caenorhabditis remanei</name>
    <name type="common">Caenorhabditis vulgaris</name>
    <dbReference type="NCBI Taxonomy" id="31234"/>
    <lineage>
        <taxon>Eukaryota</taxon>
        <taxon>Metazoa</taxon>
        <taxon>Ecdysozoa</taxon>
        <taxon>Nematoda</taxon>
        <taxon>Chromadorea</taxon>
        <taxon>Rhabditida</taxon>
        <taxon>Rhabditina</taxon>
        <taxon>Rhabditomorpha</taxon>
        <taxon>Rhabditoidea</taxon>
        <taxon>Rhabditidae</taxon>
        <taxon>Peloderinae</taxon>
        <taxon>Caenorhabditis</taxon>
    </lineage>
</organism>
<dbReference type="FunCoup" id="E3LJC0">
    <property type="interactions" value="1779"/>
</dbReference>
<proteinExistence type="predicted"/>
<dbReference type="InterPro" id="IPR055465">
    <property type="entry name" value="DUF7037"/>
</dbReference>
<dbReference type="Pfam" id="PF23047">
    <property type="entry name" value="DUF7038"/>
    <property type="match status" value="1"/>
</dbReference>
<evidence type="ECO:0000259" key="1">
    <source>
        <dbReference type="Pfam" id="PF23045"/>
    </source>
</evidence>
<dbReference type="InterPro" id="IPR055466">
    <property type="entry name" value="DUF7038"/>
</dbReference>
<keyword evidence="6" id="KW-1185">Reference proteome</keyword>
<evidence type="ECO:0000259" key="2">
    <source>
        <dbReference type="Pfam" id="PF23047"/>
    </source>
</evidence>
<evidence type="ECO:0000313" key="5">
    <source>
        <dbReference type="EMBL" id="EFO95177.1"/>
    </source>
</evidence>